<dbReference type="RefSeq" id="NP_505917.2">
    <property type="nucleotide sequence ID" value="NM_073516.9"/>
</dbReference>
<dbReference type="WormBase" id="C55A6.1">
    <property type="protein sequence ID" value="CE37817"/>
    <property type="gene ID" value="WBGene00008330"/>
</dbReference>
<dbReference type="UniPathway" id="UPA00143"/>
<dbReference type="PeptideAtlas" id="O17719"/>
<dbReference type="InterPro" id="IPR018123">
    <property type="entry name" value="WWE-dom_subgr"/>
</dbReference>
<dbReference type="Pfam" id="PF02825">
    <property type="entry name" value="WWE"/>
    <property type="match status" value="1"/>
</dbReference>
<evidence type="ECO:0000313" key="9">
    <source>
        <dbReference type="WormBase" id="C55A6.1"/>
    </source>
</evidence>
<reference evidence="7 8" key="1">
    <citation type="journal article" date="1998" name="Science">
        <title>Genome sequence of the nematode C. elegans: a platform for investigating biology.</title>
        <authorList>
            <consortium name="The C. elegans sequencing consortium"/>
            <person name="Sulson J.E."/>
            <person name="Waterston R."/>
        </authorList>
    </citation>
    <scope>NUCLEOTIDE SEQUENCE [LARGE SCALE GENOMIC DNA]</scope>
    <source>
        <strain evidence="7 8">Bristol N2</strain>
    </source>
</reference>
<dbReference type="PROSITE" id="PS00518">
    <property type="entry name" value="ZF_RING_1"/>
    <property type="match status" value="1"/>
</dbReference>
<dbReference type="SMR" id="O17719"/>
<dbReference type="SMART" id="SM00184">
    <property type="entry name" value="RING"/>
    <property type="match status" value="1"/>
</dbReference>
<dbReference type="PIR" id="T20254">
    <property type="entry name" value="T20254"/>
</dbReference>
<dbReference type="eggNOG" id="KOG0824">
    <property type="taxonomic scope" value="Eukaryota"/>
</dbReference>
<dbReference type="FunCoup" id="O17719">
    <property type="interactions" value="572"/>
</dbReference>
<feature type="domain" description="RING-type" evidence="5">
    <location>
        <begin position="12"/>
        <end position="52"/>
    </location>
</feature>
<evidence type="ECO:0000259" key="5">
    <source>
        <dbReference type="PROSITE" id="PS50089"/>
    </source>
</evidence>
<dbReference type="InterPro" id="IPR001841">
    <property type="entry name" value="Znf_RING"/>
</dbReference>
<sequence length="228" mass="25427">MNAMNANIDAECPICQCKMIVPTTIPACGHKFCFICLKGVYMNDMGGCPMCRGPIDSNIFAQPSQVLDLKMNVPKSPIVTLKPKTAATLNSNQNVPALDLDASICDPEERKYWIYSGKNQGWWRFEPRNEREIEEAYNAGKCHCEVVICGRPYVIDFHQFLQYPRGVPNQARHVKRVSADDFDGIGVKGLAGIFVPTSLISMFNDCCNVKPVSKSSSKYVVHTFGAFY</sequence>
<dbReference type="GO" id="GO:0008270">
    <property type="term" value="F:zinc ion binding"/>
    <property type="evidence" value="ECO:0007669"/>
    <property type="project" value="UniProtKB-KW"/>
</dbReference>
<keyword evidence="8" id="KW-1185">Reference proteome</keyword>
<dbReference type="HOGENOM" id="CLU_100726_1_0_1"/>
<organism evidence="7 8">
    <name type="scientific">Caenorhabditis elegans</name>
    <dbReference type="NCBI Taxonomy" id="6239"/>
    <lineage>
        <taxon>Eukaryota</taxon>
        <taxon>Metazoa</taxon>
        <taxon>Ecdysozoa</taxon>
        <taxon>Nematoda</taxon>
        <taxon>Chromadorea</taxon>
        <taxon>Rhabditida</taxon>
        <taxon>Rhabditina</taxon>
        <taxon>Rhabditomorpha</taxon>
        <taxon>Rhabditoidea</taxon>
        <taxon>Rhabditidae</taxon>
        <taxon>Peloderinae</taxon>
        <taxon>Caenorhabditis</taxon>
    </lineage>
</organism>
<dbReference type="OrthoDB" id="10065815at2759"/>
<dbReference type="Gene3D" id="3.30.40.10">
    <property type="entry name" value="Zinc/RING finger domain, C3HC4 (zinc finger)"/>
    <property type="match status" value="1"/>
</dbReference>
<proteinExistence type="predicted"/>
<dbReference type="GO" id="GO:0006511">
    <property type="term" value="P:ubiquitin-dependent protein catabolic process"/>
    <property type="evidence" value="ECO:0000318"/>
    <property type="project" value="GO_Central"/>
</dbReference>
<evidence type="ECO:0000256" key="2">
    <source>
        <dbReference type="ARBA" id="ARBA00022771"/>
    </source>
</evidence>
<dbReference type="KEGG" id="cel:CELE_C55A6.1"/>
<keyword evidence="1" id="KW-0479">Metal-binding</keyword>
<evidence type="ECO:0000313" key="8">
    <source>
        <dbReference type="Proteomes" id="UP000001940"/>
    </source>
</evidence>
<dbReference type="Pfam" id="PF00097">
    <property type="entry name" value="zf-C3HC4"/>
    <property type="match status" value="1"/>
</dbReference>
<name>O17719_CAEEL</name>
<dbReference type="GO" id="GO:0072572">
    <property type="term" value="F:poly-ADP-D-ribose binding"/>
    <property type="evidence" value="ECO:0000318"/>
    <property type="project" value="GO_Central"/>
</dbReference>
<dbReference type="InterPro" id="IPR017907">
    <property type="entry name" value="Znf_RING_CS"/>
</dbReference>
<dbReference type="PANTHER" id="PTHR13417:SF8">
    <property type="entry name" value="E3 UBIQUITIN-PROTEIN LIGASE"/>
    <property type="match status" value="1"/>
</dbReference>
<protein>
    <submittedName>
        <fullName evidence="7">E3 ubiquitin-protein ligase</fullName>
    </submittedName>
</protein>
<dbReference type="OMA" id="MIFFENP"/>
<dbReference type="GO" id="GO:0005737">
    <property type="term" value="C:cytoplasm"/>
    <property type="evidence" value="ECO:0000318"/>
    <property type="project" value="GO_Central"/>
</dbReference>
<dbReference type="PROSITE" id="PS50918">
    <property type="entry name" value="WWE"/>
    <property type="match status" value="1"/>
</dbReference>
<dbReference type="SUPFAM" id="SSF57850">
    <property type="entry name" value="RING/U-box"/>
    <property type="match status" value="1"/>
</dbReference>
<evidence type="ECO:0000313" key="7">
    <source>
        <dbReference type="EMBL" id="CAB02861.2"/>
    </source>
</evidence>
<dbReference type="GO" id="GO:0061630">
    <property type="term" value="F:ubiquitin protein ligase activity"/>
    <property type="evidence" value="ECO:0007669"/>
    <property type="project" value="InterPro"/>
</dbReference>
<dbReference type="SMART" id="SM00678">
    <property type="entry name" value="WWE"/>
    <property type="match status" value="1"/>
</dbReference>
<dbReference type="Gene3D" id="3.30.720.50">
    <property type="match status" value="1"/>
</dbReference>
<dbReference type="PRO" id="PR:O17719"/>
<dbReference type="SUPFAM" id="SSF117839">
    <property type="entry name" value="WWE domain"/>
    <property type="match status" value="1"/>
</dbReference>
<dbReference type="InterPro" id="IPR037197">
    <property type="entry name" value="WWE_dom_sf"/>
</dbReference>
<dbReference type="InParanoid" id="O17719"/>
<dbReference type="CDD" id="cd16564">
    <property type="entry name" value="RING-HC_RNF222"/>
    <property type="match status" value="1"/>
</dbReference>
<feature type="domain" description="WWE" evidence="6">
    <location>
        <begin position="99"/>
        <end position="176"/>
    </location>
</feature>
<dbReference type="InterPro" id="IPR018957">
    <property type="entry name" value="Znf_C3HC4_RING-type"/>
</dbReference>
<dbReference type="GO" id="GO:0016567">
    <property type="term" value="P:protein ubiquitination"/>
    <property type="evidence" value="ECO:0007669"/>
    <property type="project" value="UniProtKB-UniPathway"/>
</dbReference>
<evidence type="ECO:0000256" key="4">
    <source>
        <dbReference type="PROSITE-ProRule" id="PRU00175"/>
    </source>
</evidence>
<dbReference type="UCSC" id="C55A6.1">
    <property type="organism name" value="c. elegans"/>
</dbReference>
<dbReference type="Bgee" id="WBGene00008330">
    <property type="expression patterns" value="Expressed in adult organism and 3 other cell types or tissues"/>
</dbReference>
<dbReference type="Proteomes" id="UP000001940">
    <property type="component" value="Chromosome V"/>
</dbReference>
<dbReference type="InterPro" id="IPR013083">
    <property type="entry name" value="Znf_RING/FYVE/PHD"/>
</dbReference>
<dbReference type="GO" id="GO:0004842">
    <property type="term" value="F:ubiquitin-protein transferase activity"/>
    <property type="evidence" value="ECO:0000318"/>
    <property type="project" value="GO_Central"/>
</dbReference>
<dbReference type="PANTHER" id="PTHR13417">
    <property type="entry name" value="E3 UBIQUITIN-PROTEIN LIGASE RNF146"/>
    <property type="match status" value="1"/>
</dbReference>
<gene>
    <name evidence="7 9" type="ORF">C55A6.1</name>
    <name evidence="7" type="ORF">CELE_C55A6.1</name>
</gene>
<evidence type="ECO:0000259" key="6">
    <source>
        <dbReference type="PROSITE" id="PS50918"/>
    </source>
</evidence>
<dbReference type="PaxDb" id="6239-C55A6.1.1"/>
<dbReference type="GO" id="GO:0005634">
    <property type="term" value="C:nucleus"/>
    <property type="evidence" value="ECO:0000318"/>
    <property type="project" value="GO_Central"/>
</dbReference>
<accession>O17719</accession>
<dbReference type="AGR" id="WB:WBGene00008330"/>
<dbReference type="FunFam" id="3.30.720.50:FF:000010">
    <property type="entry name" value="Zinc finger protein"/>
    <property type="match status" value="1"/>
</dbReference>
<dbReference type="GO" id="GO:0016055">
    <property type="term" value="P:Wnt signaling pathway"/>
    <property type="evidence" value="ECO:0007669"/>
    <property type="project" value="InterPro"/>
</dbReference>
<dbReference type="PROSITE" id="PS50089">
    <property type="entry name" value="ZF_RING_2"/>
    <property type="match status" value="1"/>
</dbReference>
<keyword evidence="3" id="KW-0862">Zinc</keyword>
<dbReference type="InterPro" id="IPR004170">
    <property type="entry name" value="WWE_dom"/>
</dbReference>
<evidence type="ECO:0000256" key="1">
    <source>
        <dbReference type="ARBA" id="ARBA00022723"/>
    </source>
</evidence>
<keyword evidence="2 4" id="KW-0863">Zinc-finger</keyword>
<dbReference type="InterPro" id="IPR033509">
    <property type="entry name" value="RNF146"/>
</dbReference>
<dbReference type="PhylomeDB" id="O17719"/>
<dbReference type="CTD" id="179580"/>
<dbReference type="AlphaFoldDB" id="O17719"/>
<dbReference type="EMBL" id="BX284605">
    <property type="protein sequence ID" value="CAB02861.2"/>
    <property type="molecule type" value="Genomic_DNA"/>
</dbReference>
<evidence type="ECO:0000256" key="3">
    <source>
        <dbReference type="ARBA" id="ARBA00022833"/>
    </source>
</evidence>
<dbReference type="GeneID" id="179580"/>